<comment type="caution">
    <text evidence="1">The sequence shown here is derived from an EMBL/GenBank/DDBJ whole genome shotgun (WGS) entry which is preliminary data.</text>
</comment>
<reference evidence="1 2" key="1">
    <citation type="submission" date="2021-06" db="EMBL/GenBank/DDBJ databases">
        <title>Caerostris extrusa draft genome.</title>
        <authorList>
            <person name="Kono N."/>
            <person name="Arakawa K."/>
        </authorList>
    </citation>
    <scope>NUCLEOTIDE SEQUENCE [LARGE SCALE GENOMIC DNA]</scope>
</reference>
<sequence length="78" mass="9006">MDNGTTIQRFSIVEWYYHSTIDHDTTVQQWTMILPFNDRLSHYHLTMSMAIPLNDKPCGLGNSKTPNSLVDYDVPDFA</sequence>
<gene>
    <name evidence="1" type="ORF">CEXT_526761</name>
</gene>
<evidence type="ECO:0000313" key="1">
    <source>
        <dbReference type="EMBL" id="GIX76306.1"/>
    </source>
</evidence>
<dbReference type="EMBL" id="BPLR01002658">
    <property type="protein sequence ID" value="GIX76306.1"/>
    <property type="molecule type" value="Genomic_DNA"/>
</dbReference>
<accession>A0AAV4MV30</accession>
<evidence type="ECO:0000313" key="2">
    <source>
        <dbReference type="Proteomes" id="UP001054945"/>
    </source>
</evidence>
<dbReference type="Proteomes" id="UP001054945">
    <property type="component" value="Unassembled WGS sequence"/>
</dbReference>
<name>A0AAV4MV30_CAEEX</name>
<organism evidence="1 2">
    <name type="scientific">Caerostris extrusa</name>
    <name type="common">Bark spider</name>
    <name type="synonym">Caerostris bankana</name>
    <dbReference type="NCBI Taxonomy" id="172846"/>
    <lineage>
        <taxon>Eukaryota</taxon>
        <taxon>Metazoa</taxon>
        <taxon>Ecdysozoa</taxon>
        <taxon>Arthropoda</taxon>
        <taxon>Chelicerata</taxon>
        <taxon>Arachnida</taxon>
        <taxon>Araneae</taxon>
        <taxon>Araneomorphae</taxon>
        <taxon>Entelegynae</taxon>
        <taxon>Araneoidea</taxon>
        <taxon>Araneidae</taxon>
        <taxon>Caerostris</taxon>
    </lineage>
</organism>
<keyword evidence="2" id="KW-1185">Reference proteome</keyword>
<protein>
    <submittedName>
        <fullName evidence="1">Uncharacterized protein</fullName>
    </submittedName>
</protein>
<proteinExistence type="predicted"/>
<dbReference type="AlphaFoldDB" id="A0AAV4MV30"/>